<dbReference type="STRING" id="74649.A0A2P6SNE3"/>
<evidence type="ECO:0000313" key="2">
    <source>
        <dbReference type="Proteomes" id="UP000238479"/>
    </source>
</evidence>
<dbReference type="EC" id="3.4.14.10" evidence="1"/>
<organism evidence="1 2">
    <name type="scientific">Rosa chinensis</name>
    <name type="common">China rose</name>
    <dbReference type="NCBI Taxonomy" id="74649"/>
    <lineage>
        <taxon>Eukaryota</taxon>
        <taxon>Viridiplantae</taxon>
        <taxon>Streptophyta</taxon>
        <taxon>Embryophyta</taxon>
        <taxon>Tracheophyta</taxon>
        <taxon>Spermatophyta</taxon>
        <taxon>Magnoliopsida</taxon>
        <taxon>eudicotyledons</taxon>
        <taxon>Gunneridae</taxon>
        <taxon>Pentapetalae</taxon>
        <taxon>rosids</taxon>
        <taxon>fabids</taxon>
        <taxon>Rosales</taxon>
        <taxon>Rosaceae</taxon>
        <taxon>Rosoideae</taxon>
        <taxon>Rosoideae incertae sedis</taxon>
        <taxon>Rosa</taxon>
    </lineage>
</organism>
<reference evidence="1 2" key="1">
    <citation type="journal article" date="2018" name="Nat. Genet.">
        <title>The Rosa genome provides new insights in the design of modern roses.</title>
        <authorList>
            <person name="Bendahmane M."/>
        </authorList>
    </citation>
    <scope>NUCLEOTIDE SEQUENCE [LARGE SCALE GENOMIC DNA]</scope>
    <source>
        <strain evidence="2">cv. Old Blush</strain>
    </source>
</reference>
<name>A0A2P6SNE3_ROSCH</name>
<keyword evidence="2" id="KW-1185">Reference proteome</keyword>
<dbReference type="GO" id="GO:0006508">
    <property type="term" value="P:proteolysis"/>
    <property type="evidence" value="ECO:0007669"/>
    <property type="project" value="InterPro"/>
</dbReference>
<comment type="caution">
    <text evidence="1">The sequence shown here is derived from an EMBL/GenBank/DDBJ whole genome shotgun (WGS) entry which is preliminary data.</text>
</comment>
<dbReference type="Proteomes" id="UP000238479">
    <property type="component" value="Chromosome 1"/>
</dbReference>
<protein>
    <submittedName>
        <fullName evidence="1">Putative tripeptidyl-peptidase II</fullName>
        <ecNumber evidence="1">3.4.14.10</ecNumber>
    </submittedName>
</protein>
<dbReference type="EMBL" id="PDCK01000039">
    <property type="protein sequence ID" value="PRQ60206.1"/>
    <property type="molecule type" value="Genomic_DNA"/>
</dbReference>
<sequence>MSYGESALLPDYGCFVDLVNEAVNKHRLVFVSNAGNSGPALSTVGHLGTTSIKQYRSGAHVSPAMAAGAHCVDEAPGEEYTWYINFLSHF</sequence>
<gene>
    <name evidence="1" type="ORF">RchiOBHm_Chr1g0378651</name>
</gene>
<dbReference type="AlphaFoldDB" id="A0A2P6SNE3"/>
<dbReference type="Gene3D" id="3.40.50.200">
    <property type="entry name" value="Peptidase S8/S53 domain"/>
    <property type="match status" value="1"/>
</dbReference>
<accession>A0A2P6SNE3</accession>
<dbReference type="Gramene" id="PRQ60206">
    <property type="protein sequence ID" value="PRQ60206"/>
    <property type="gene ID" value="RchiOBHm_Chr1g0378651"/>
</dbReference>
<evidence type="ECO:0000313" key="1">
    <source>
        <dbReference type="EMBL" id="PRQ60206.1"/>
    </source>
</evidence>
<keyword evidence="1" id="KW-0378">Hydrolase</keyword>
<proteinExistence type="predicted"/>
<dbReference type="GO" id="GO:0008240">
    <property type="term" value="F:tripeptidyl-peptidase activity"/>
    <property type="evidence" value="ECO:0007669"/>
    <property type="project" value="UniProtKB-EC"/>
</dbReference>
<dbReference type="GO" id="GO:0004252">
    <property type="term" value="F:serine-type endopeptidase activity"/>
    <property type="evidence" value="ECO:0007669"/>
    <property type="project" value="InterPro"/>
</dbReference>
<dbReference type="InterPro" id="IPR036852">
    <property type="entry name" value="Peptidase_S8/S53_dom_sf"/>
</dbReference>